<protein>
    <recommendedName>
        <fullName evidence="3 5">Regulatory protein RecX</fullName>
    </recommendedName>
</protein>
<dbReference type="Proteomes" id="UP001465331">
    <property type="component" value="Unassembled WGS sequence"/>
</dbReference>
<evidence type="ECO:0000256" key="2">
    <source>
        <dbReference type="ARBA" id="ARBA00009695"/>
    </source>
</evidence>
<keyword evidence="4 5" id="KW-0963">Cytoplasm</keyword>
<gene>
    <name evidence="5" type="primary">recX</name>
    <name evidence="9" type="ORF">ABSH63_00740</name>
</gene>
<organism evidence="9 10">
    <name type="scientific">Sinimarinibacterium thermocellulolyticum</name>
    <dbReference type="NCBI Taxonomy" id="3170016"/>
    <lineage>
        <taxon>Bacteria</taxon>
        <taxon>Pseudomonadati</taxon>
        <taxon>Pseudomonadota</taxon>
        <taxon>Gammaproteobacteria</taxon>
        <taxon>Nevskiales</taxon>
        <taxon>Nevskiaceae</taxon>
        <taxon>Sinimarinibacterium</taxon>
    </lineage>
</organism>
<feature type="domain" description="RecX first three-helical" evidence="8">
    <location>
        <begin position="15"/>
        <end position="53"/>
    </location>
</feature>
<evidence type="ECO:0000313" key="10">
    <source>
        <dbReference type="Proteomes" id="UP001465331"/>
    </source>
</evidence>
<evidence type="ECO:0000259" key="8">
    <source>
        <dbReference type="Pfam" id="PF21982"/>
    </source>
</evidence>
<dbReference type="Pfam" id="PF02631">
    <property type="entry name" value="RecX_HTH2"/>
    <property type="match status" value="1"/>
</dbReference>
<evidence type="ECO:0000313" key="9">
    <source>
        <dbReference type="EMBL" id="MES0872541.1"/>
    </source>
</evidence>
<comment type="caution">
    <text evidence="9">The sequence shown here is derived from an EMBL/GenBank/DDBJ whole genome shotgun (WGS) entry which is preliminary data.</text>
</comment>
<dbReference type="HAMAP" id="MF_01114">
    <property type="entry name" value="RecX"/>
    <property type="match status" value="1"/>
</dbReference>
<reference evidence="9 10" key="1">
    <citation type="submission" date="2024-06" db="EMBL/GenBank/DDBJ databases">
        <authorList>
            <person name="Li Z."/>
            <person name="Jiang Y."/>
        </authorList>
    </citation>
    <scope>NUCLEOTIDE SEQUENCE [LARGE SCALE GENOMIC DNA]</scope>
    <source>
        <strain evidence="9 10">HSW-8</strain>
    </source>
</reference>
<evidence type="ECO:0000259" key="7">
    <source>
        <dbReference type="Pfam" id="PF21981"/>
    </source>
</evidence>
<dbReference type="EMBL" id="JBEPIJ010000001">
    <property type="protein sequence ID" value="MES0872541.1"/>
    <property type="molecule type" value="Genomic_DNA"/>
</dbReference>
<dbReference type="InterPro" id="IPR053925">
    <property type="entry name" value="RecX_HTH_3rd"/>
</dbReference>
<evidence type="ECO:0000256" key="4">
    <source>
        <dbReference type="ARBA" id="ARBA00022490"/>
    </source>
</evidence>
<feature type="domain" description="RecX third three-helical" evidence="7">
    <location>
        <begin position="108"/>
        <end position="150"/>
    </location>
</feature>
<evidence type="ECO:0000256" key="1">
    <source>
        <dbReference type="ARBA" id="ARBA00004496"/>
    </source>
</evidence>
<feature type="domain" description="RecX second three-helical" evidence="6">
    <location>
        <begin position="60"/>
        <end position="100"/>
    </location>
</feature>
<dbReference type="RefSeq" id="WP_352886472.1">
    <property type="nucleotide sequence ID" value="NZ_JBEPIJ010000001.1"/>
</dbReference>
<keyword evidence="10" id="KW-1185">Reference proteome</keyword>
<evidence type="ECO:0000259" key="6">
    <source>
        <dbReference type="Pfam" id="PF02631"/>
    </source>
</evidence>
<dbReference type="Gene3D" id="1.10.10.10">
    <property type="entry name" value="Winged helix-like DNA-binding domain superfamily/Winged helix DNA-binding domain"/>
    <property type="match status" value="3"/>
</dbReference>
<sequence>MLRNRSRQPSTQGGRDTALRLLARREHAAAELKDKLVRRGHDDVTAEVIVGELADAGWQSDARYAEMLVRSRIAQGYGPLRIRAELEAARVADAEIREALGSAEVDWVEVASIAHARKFRAPARTAAQWQKQYRFLALRGFEPQQIRAVLRGTPDDI</sequence>
<dbReference type="Pfam" id="PF21981">
    <property type="entry name" value="RecX_HTH3"/>
    <property type="match status" value="1"/>
</dbReference>
<dbReference type="InterPro" id="IPR003783">
    <property type="entry name" value="Regulatory_RecX"/>
</dbReference>
<proteinExistence type="inferred from homology"/>
<dbReference type="Pfam" id="PF21982">
    <property type="entry name" value="RecX_HTH1"/>
    <property type="match status" value="1"/>
</dbReference>
<comment type="function">
    <text evidence="5">Modulates RecA activity.</text>
</comment>
<accession>A0ABV2A5P8</accession>
<comment type="subcellular location">
    <subcellularLocation>
        <location evidence="1 5">Cytoplasm</location>
    </subcellularLocation>
</comment>
<dbReference type="InterPro" id="IPR053926">
    <property type="entry name" value="RecX_HTH_1st"/>
</dbReference>
<evidence type="ECO:0000256" key="5">
    <source>
        <dbReference type="HAMAP-Rule" id="MF_01114"/>
    </source>
</evidence>
<dbReference type="PANTHER" id="PTHR33602:SF1">
    <property type="entry name" value="REGULATORY PROTEIN RECX FAMILY PROTEIN"/>
    <property type="match status" value="1"/>
</dbReference>
<dbReference type="InterPro" id="IPR036388">
    <property type="entry name" value="WH-like_DNA-bd_sf"/>
</dbReference>
<dbReference type="InterPro" id="IPR053924">
    <property type="entry name" value="RecX_HTH_2nd"/>
</dbReference>
<comment type="similarity">
    <text evidence="2 5">Belongs to the RecX family.</text>
</comment>
<name>A0ABV2A5P8_9GAMM</name>
<evidence type="ECO:0000256" key="3">
    <source>
        <dbReference type="ARBA" id="ARBA00018111"/>
    </source>
</evidence>
<dbReference type="PANTHER" id="PTHR33602">
    <property type="entry name" value="REGULATORY PROTEIN RECX FAMILY PROTEIN"/>
    <property type="match status" value="1"/>
</dbReference>